<dbReference type="RefSeq" id="WP_158629833.1">
    <property type="nucleotide sequence ID" value="NZ_CP034413.3"/>
</dbReference>
<sequence length="47" mass="5080">MDKTATIQELINQASNTRYLVLAVAAAYVGTTPDNIIITTKEPKEGD</sequence>
<protein>
    <submittedName>
        <fullName evidence="1">Uncharacterized protein</fullName>
    </submittedName>
</protein>
<gene>
    <name evidence="1" type="ORF">EIO64_18685</name>
</gene>
<dbReference type="KEGG" id="obj:EIO64_18685"/>
<evidence type="ECO:0000313" key="1">
    <source>
        <dbReference type="EMBL" id="QQL05824.1"/>
    </source>
</evidence>
<evidence type="ECO:0000313" key="2">
    <source>
        <dbReference type="Proteomes" id="UP000298642"/>
    </source>
</evidence>
<accession>A0A7T7D8Q0</accession>
<dbReference type="Proteomes" id="UP000298642">
    <property type="component" value="Chromosome"/>
</dbReference>
<keyword evidence="2" id="KW-1185">Reference proteome</keyword>
<dbReference type="AlphaFoldDB" id="A0A7T7D8Q0"/>
<organism evidence="1 2">
    <name type="scientific">Dysosmobacter welbionis</name>
    <dbReference type="NCBI Taxonomy" id="2093857"/>
    <lineage>
        <taxon>Bacteria</taxon>
        <taxon>Bacillati</taxon>
        <taxon>Bacillota</taxon>
        <taxon>Clostridia</taxon>
        <taxon>Eubacteriales</taxon>
        <taxon>Oscillospiraceae</taxon>
        <taxon>Dysosmobacter</taxon>
    </lineage>
</organism>
<dbReference type="EMBL" id="CP034413">
    <property type="protein sequence ID" value="QQL05824.1"/>
    <property type="molecule type" value="Genomic_DNA"/>
</dbReference>
<reference evidence="2" key="1">
    <citation type="submission" date="2018-12" db="EMBL/GenBank/DDBJ databases">
        <title>Dusodibacter welbiota gen. nov., sp. nov., isolated from human faeces and emended description of the Oscillibacter genus.</title>
        <authorList>
            <person name="Le Roy T."/>
            <person name="Van der Smissen P."/>
            <person name="Delzenne N."/>
            <person name="Muccioli G."/>
            <person name="Collet J.F."/>
            <person name="Cani P.D."/>
        </authorList>
    </citation>
    <scope>NUCLEOTIDE SEQUENCE [LARGE SCALE GENOMIC DNA]</scope>
    <source>
        <strain evidence="2">J115</strain>
    </source>
</reference>
<proteinExistence type="predicted"/>
<name>A0A7T7D8Q0_9FIRM</name>